<keyword evidence="5 7" id="KW-1133">Transmembrane helix</keyword>
<evidence type="ECO:0000256" key="7">
    <source>
        <dbReference type="SAM" id="Phobius"/>
    </source>
</evidence>
<evidence type="ECO:0000259" key="8">
    <source>
        <dbReference type="Pfam" id="PF04290"/>
    </source>
</evidence>
<evidence type="ECO:0000256" key="4">
    <source>
        <dbReference type="ARBA" id="ARBA00022692"/>
    </source>
</evidence>
<evidence type="ECO:0000313" key="9">
    <source>
        <dbReference type="EMBL" id="MFD1606982.1"/>
    </source>
</evidence>
<evidence type="ECO:0000256" key="1">
    <source>
        <dbReference type="ARBA" id="ARBA00004651"/>
    </source>
</evidence>
<evidence type="ECO:0000256" key="6">
    <source>
        <dbReference type="ARBA" id="ARBA00023136"/>
    </source>
</evidence>
<feature type="transmembrane region" description="Helical" evidence="7">
    <location>
        <begin position="89"/>
        <end position="119"/>
    </location>
</feature>
<feature type="domain" description="Tripartite ATP-independent periplasmic transporters DctQ component" evidence="8">
    <location>
        <begin position="27"/>
        <end position="153"/>
    </location>
</feature>
<keyword evidence="2" id="KW-0813">Transport</keyword>
<dbReference type="Proteomes" id="UP001597221">
    <property type="component" value="Unassembled WGS sequence"/>
</dbReference>
<keyword evidence="4 7" id="KW-0812">Transmembrane</keyword>
<protein>
    <submittedName>
        <fullName evidence="9">TRAP transporter small permease</fullName>
    </submittedName>
</protein>
<accession>A0ABW4HPE6</accession>
<reference evidence="10" key="1">
    <citation type="journal article" date="2019" name="Int. J. Syst. Evol. Microbiol.">
        <title>The Global Catalogue of Microorganisms (GCM) 10K type strain sequencing project: providing services to taxonomists for standard genome sequencing and annotation.</title>
        <authorList>
            <consortium name="The Broad Institute Genomics Platform"/>
            <consortium name="The Broad Institute Genome Sequencing Center for Infectious Disease"/>
            <person name="Wu L."/>
            <person name="Ma J."/>
        </authorList>
    </citation>
    <scope>NUCLEOTIDE SEQUENCE [LARGE SCALE GENOMIC DNA]</scope>
    <source>
        <strain evidence="10">CGMCC 1.12376</strain>
    </source>
</reference>
<keyword evidence="6 7" id="KW-0472">Membrane</keyword>
<keyword evidence="10" id="KW-1185">Reference proteome</keyword>
<dbReference type="EMBL" id="JBHUDE010000017">
    <property type="protein sequence ID" value="MFD1606982.1"/>
    <property type="molecule type" value="Genomic_DNA"/>
</dbReference>
<feature type="transmembrane region" description="Helical" evidence="7">
    <location>
        <begin position="131"/>
        <end position="151"/>
    </location>
</feature>
<evidence type="ECO:0000256" key="5">
    <source>
        <dbReference type="ARBA" id="ARBA00022989"/>
    </source>
</evidence>
<gene>
    <name evidence="9" type="ORF">ACFSBH_04875</name>
</gene>
<evidence type="ECO:0000256" key="3">
    <source>
        <dbReference type="ARBA" id="ARBA00022475"/>
    </source>
</evidence>
<evidence type="ECO:0000256" key="2">
    <source>
        <dbReference type="ARBA" id="ARBA00022448"/>
    </source>
</evidence>
<dbReference type="InterPro" id="IPR055348">
    <property type="entry name" value="DctQ"/>
</dbReference>
<dbReference type="Pfam" id="PF04290">
    <property type="entry name" value="DctQ"/>
    <property type="match status" value="1"/>
</dbReference>
<organism evidence="9 10">
    <name type="scientific">Oceanobacillus luteolus</name>
    <dbReference type="NCBI Taxonomy" id="1274358"/>
    <lineage>
        <taxon>Bacteria</taxon>
        <taxon>Bacillati</taxon>
        <taxon>Bacillota</taxon>
        <taxon>Bacilli</taxon>
        <taxon>Bacillales</taxon>
        <taxon>Bacillaceae</taxon>
        <taxon>Oceanobacillus</taxon>
    </lineage>
</organism>
<name>A0ABW4HPE6_9BACI</name>
<comment type="subcellular location">
    <subcellularLocation>
        <location evidence="1">Cell membrane</location>
        <topology evidence="1">Multi-pass membrane protein</topology>
    </subcellularLocation>
</comment>
<dbReference type="RefSeq" id="WP_379596350.1">
    <property type="nucleotide sequence ID" value="NZ_JBHUDE010000017.1"/>
</dbReference>
<keyword evidence="3" id="KW-1003">Cell membrane</keyword>
<feature type="transmembrane region" description="Helical" evidence="7">
    <location>
        <begin position="50"/>
        <end position="68"/>
    </location>
</feature>
<proteinExistence type="predicted"/>
<comment type="caution">
    <text evidence="9">The sequence shown here is derived from an EMBL/GenBank/DDBJ whole genome shotgun (WGS) entry which is preliminary data.</text>
</comment>
<evidence type="ECO:0000313" key="10">
    <source>
        <dbReference type="Proteomes" id="UP001597221"/>
    </source>
</evidence>
<sequence length="167" mass="19258">MKSVRFTWEFLIKFQRFILITSGLVIVFGLIMSILFRYVLKLDFFGLEEIILIPTIWLYFIGAAYGSYEDSHISGDLAGAIIKSKRIKFWLRIITLVLSLVATVIFTIWTLNFLIWSIYNSGVTTGWGIPIFVYHLPIFISFVLISLYTLYHLGKHIVLHVGSKEGE</sequence>
<feature type="transmembrane region" description="Helical" evidence="7">
    <location>
        <begin position="17"/>
        <end position="38"/>
    </location>
</feature>